<gene>
    <name evidence="3" type="ORF">GCM10007315_00240</name>
</gene>
<evidence type="ECO:0000313" key="4">
    <source>
        <dbReference type="Proteomes" id="UP000638981"/>
    </source>
</evidence>
<reference evidence="3" key="1">
    <citation type="journal article" date="2014" name="Int. J. Syst. Evol. Microbiol.">
        <title>Complete genome sequence of Corynebacterium casei LMG S-19264T (=DSM 44701T), isolated from a smear-ripened cheese.</title>
        <authorList>
            <consortium name="US DOE Joint Genome Institute (JGI-PGF)"/>
            <person name="Walter F."/>
            <person name="Albersmeier A."/>
            <person name="Kalinowski J."/>
            <person name="Ruckert C."/>
        </authorList>
    </citation>
    <scope>NUCLEOTIDE SEQUENCE</scope>
    <source>
        <strain evidence="3">KCTC 23310</strain>
    </source>
</reference>
<keyword evidence="4" id="KW-1185">Reference proteome</keyword>
<comment type="caution">
    <text evidence="3">The sequence shown here is derived from an EMBL/GenBank/DDBJ whole genome shotgun (WGS) entry which is preliminary data.</text>
</comment>
<accession>A0A918TEB9</accession>
<organism evidence="3 4">
    <name type="scientific">Neogemmobacter tilapiae</name>
    <dbReference type="NCBI Taxonomy" id="875041"/>
    <lineage>
        <taxon>Bacteria</taxon>
        <taxon>Pseudomonadati</taxon>
        <taxon>Pseudomonadota</taxon>
        <taxon>Alphaproteobacteria</taxon>
        <taxon>Rhodobacterales</taxon>
        <taxon>Paracoccaceae</taxon>
        <taxon>Neogemmobacter</taxon>
    </lineage>
</organism>
<feature type="domain" description="Glucose/Sorbosone dehydrogenase" evidence="2">
    <location>
        <begin position="39"/>
        <end position="360"/>
    </location>
</feature>
<dbReference type="InterPro" id="IPR012938">
    <property type="entry name" value="Glc/Sorbosone_DH"/>
</dbReference>
<feature type="chain" id="PRO_5037334484" evidence="1">
    <location>
        <begin position="21"/>
        <end position="364"/>
    </location>
</feature>
<dbReference type="AlphaFoldDB" id="A0A918TEB9"/>
<dbReference type="PANTHER" id="PTHR19328:SF75">
    <property type="entry name" value="ALDOSE SUGAR DEHYDROGENASE YLII"/>
    <property type="match status" value="1"/>
</dbReference>
<evidence type="ECO:0000313" key="3">
    <source>
        <dbReference type="EMBL" id="GHC43239.1"/>
    </source>
</evidence>
<feature type="signal peptide" evidence="1">
    <location>
        <begin position="1"/>
        <end position="20"/>
    </location>
</feature>
<evidence type="ECO:0000259" key="2">
    <source>
        <dbReference type="Pfam" id="PF07995"/>
    </source>
</evidence>
<sequence>MQKLGLTAGLLFMGATGAWAEVLGTSLGDMEVSPVVTGLTEPWALAFLPDGQFLVTERDGRLMLYPAGGGEGQAVEGLPAVYASGQGGLLDVLIPADFATSRAVWLSYAEPRGDGAGTAVGWGTLSQDGTRLEGFTPIFQSPQGGQGGRHFGSRLVEGADGTVYLTIGDRGTGPDGLQAQDPSRPEGKIIALTRDAVAPAAIEGALRGVQTLGHRNPQGLAVDAQGQIWAVEHGAQGGDELNRIEPGKNYGWPVISYGENYGGGTIGEGTAKAGMEQPVKMWDPSIAPSGLMVYQGSMFPEWQGDFFTGSLNSDYLSRLDPEMAYAEERLSSAETARVRDVVEAPDGSVWFLSVTDGTVYRIAR</sequence>
<dbReference type="Gene3D" id="2.120.10.30">
    <property type="entry name" value="TolB, C-terminal domain"/>
    <property type="match status" value="1"/>
</dbReference>
<name>A0A918TEB9_9RHOB</name>
<proteinExistence type="predicted"/>
<dbReference type="InterPro" id="IPR011042">
    <property type="entry name" value="6-blade_b-propeller_TolB-like"/>
</dbReference>
<dbReference type="PANTHER" id="PTHR19328">
    <property type="entry name" value="HEDGEHOG-INTERACTING PROTEIN"/>
    <property type="match status" value="1"/>
</dbReference>
<dbReference type="InterPro" id="IPR011041">
    <property type="entry name" value="Quinoprot_gluc/sorb_DH_b-prop"/>
</dbReference>
<keyword evidence="1" id="KW-0732">Signal</keyword>
<dbReference type="Pfam" id="PF07995">
    <property type="entry name" value="GSDH"/>
    <property type="match status" value="1"/>
</dbReference>
<reference evidence="3" key="2">
    <citation type="submission" date="2020-09" db="EMBL/GenBank/DDBJ databases">
        <authorList>
            <person name="Sun Q."/>
            <person name="Kim S."/>
        </authorList>
    </citation>
    <scope>NUCLEOTIDE SEQUENCE</scope>
    <source>
        <strain evidence="3">KCTC 23310</strain>
    </source>
</reference>
<protein>
    <submittedName>
        <fullName evidence="3">Glucose sorbosone dehydrogenase</fullName>
    </submittedName>
</protein>
<dbReference type="Proteomes" id="UP000638981">
    <property type="component" value="Unassembled WGS sequence"/>
</dbReference>
<dbReference type="SUPFAM" id="SSF50952">
    <property type="entry name" value="Soluble quinoprotein glucose dehydrogenase"/>
    <property type="match status" value="1"/>
</dbReference>
<dbReference type="EMBL" id="BMYJ01000001">
    <property type="protein sequence ID" value="GHC43239.1"/>
    <property type="molecule type" value="Genomic_DNA"/>
</dbReference>
<evidence type="ECO:0000256" key="1">
    <source>
        <dbReference type="SAM" id="SignalP"/>
    </source>
</evidence>
<dbReference type="RefSeq" id="WP_308428858.1">
    <property type="nucleotide sequence ID" value="NZ_BMYJ01000001.1"/>
</dbReference>